<gene>
    <name evidence="2" type="ORF">VB264_07385</name>
</gene>
<keyword evidence="3" id="KW-1185">Reference proteome</keyword>
<proteinExistence type="predicted"/>
<evidence type="ECO:0000313" key="3">
    <source>
        <dbReference type="Proteomes" id="UP001304671"/>
    </source>
</evidence>
<dbReference type="InterPro" id="IPR026444">
    <property type="entry name" value="Secre_tail"/>
</dbReference>
<protein>
    <submittedName>
        <fullName evidence="2">T9SS type A sorting domain-containing protein</fullName>
    </submittedName>
</protein>
<dbReference type="NCBIfam" id="TIGR04183">
    <property type="entry name" value="Por_Secre_tail"/>
    <property type="match status" value="1"/>
</dbReference>
<organism evidence="2 3">
    <name type="scientific">Arcicella aquatica</name>
    <dbReference type="NCBI Taxonomy" id="217141"/>
    <lineage>
        <taxon>Bacteria</taxon>
        <taxon>Pseudomonadati</taxon>
        <taxon>Bacteroidota</taxon>
        <taxon>Cytophagia</taxon>
        <taxon>Cytophagales</taxon>
        <taxon>Flectobacillaceae</taxon>
        <taxon>Arcicella</taxon>
    </lineage>
</organism>
<name>A0ABU5QKY7_9BACT</name>
<comment type="caution">
    <text evidence="2">The sequence shown here is derived from an EMBL/GenBank/DDBJ whole genome shotgun (WGS) entry which is preliminary data.</text>
</comment>
<feature type="domain" description="Secretion system C-terminal sorting" evidence="1">
    <location>
        <begin position="1351"/>
        <end position="1419"/>
    </location>
</feature>
<dbReference type="Proteomes" id="UP001304671">
    <property type="component" value="Unassembled WGS sequence"/>
</dbReference>
<reference evidence="2 3" key="1">
    <citation type="submission" date="2023-12" db="EMBL/GenBank/DDBJ databases">
        <title>Novel species of the genus Arcicella isolated from rivers.</title>
        <authorList>
            <person name="Lu H."/>
        </authorList>
    </citation>
    <scope>NUCLEOTIDE SEQUENCE [LARGE SCALE GENOMIC DNA]</scope>
    <source>
        <strain evidence="2 3">LMG 21963</strain>
    </source>
</reference>
<evidence type="ECO:0000313" key="2">
    <source>
        <dbReference type="EMBL" id="MEA5257600.1"/>
    </source>
</evidence>
<dbReference type="EMBL" id="JAYFUL010000008">
    <property type="protein sequence ID" value="MEA5257600.1"/>
    <property type="molecule type" value="Genomic_DNA"/>
</dbReference>
<accession>A0ABU5QKY7</accession>
<dbReference type="Pfam" id="PF18962">
    <property type="entry name" value="Por_Secre_tail"/>
    <property type="match status" value="1"/>
</dbReference>
<evidence type="ECO:0000259" key="1">
    <source>
        <dbReference type="Pfam" id="PF18962"/>
    </source>
</evidence>
<dbReference type="RefSeq" id="WP_323248079.1">
    <property type="nucleotide sequence ID" value="NZ_JAYFUL010000008.1"/>
</dbReference>
<sequence>MKKLILTTVILLSFITLVRAQITLMPTFNYVCRGATLELPFTSISSFQADNTFKVQIKEYYSNTWTDLVTTGNSSPLKFTIQSSFPVNEYSNYYIRIISSKPQIISNEYAINRISTTPIVNLAGIIDPVINPNSQADLLINGVGTLPIKVVLDDSSSINISFFESGKGFPIYPTTSKEYKIAYAENVCGRGTASGSTKVTVNEIGLLLLSNVDKKTCTGGILKLPYSTNNSFNQDNKFKVILKQVSSEKKEYEIDATDKGGFLETTIPDYITTGMNYELRISSSSPKATSPSTFSTIFIAPTPSAELTSYYSPVNFDEDTRLSIALKGFGPWNITLSNGTFFQDLNTYAYDYPIYTPDFKLQKTTDIKIVSAVSGCGVATIIPKTFTITVLNSQGLKINNLKESPSLCSGESFEATYSTFGDWGSDQGLSAFLSDGQNQLYAKIAIPATFKDGKMKVTIPNDFFTKTSYSNFYLGIIYKNEKIAYSPFLISISSIPQVTFYNENETITIPSSGEANLPIFIRGVGKTTVILDDSTSQTFYPNSIYGSKFSFPVKVLETTTFKIASYNNLCGKTISTDNKLITIKVIAPPTNAILLKRAPERICVGTSAKVYFNLTGVFNADNDFKVELRSNDGKSIFVGTAKSSPIEIKIPENILIDIFTSYYIRVVATNPSLSSEQSRIYINKMPSATITTSANISNGIISNKEIFFDVNKYEGLSSTNILTFSDGSVYTGTSGFRKSFSESTTFSLVSIKNECGINTDTKNNLTINVFPFITKPTENITIFGCTDKLISYPYYIEGNMKTGTTFTLQIASSKDSIFRDIVVNTSDNPIQFKLPYILEDGSYFLRLVSNTTPKYYSVWQFFNLYPPPVIELSTNDGSNIATSDGESAIDLIYKLKKGIAGSIITTDNYNQTYIDTFYQDFDKNIKNQKVYPTKTTTYTLKSATNFICGYGKVSGSVKITVRPSVKLNSLDAYTICPEKDILLNCSTLGEFADDNIFKFSLVDDKNNKTEIGQVSKLQGTLKIKMPKTLSSSTYKIEVSSTNPIISKELVSYLGVLNLPDVTISGNTIINQGQIAYISLINNVGMASSNSNLKFTLSDNIERTINNGDQKSSIFVNPNQTTTYTLKSASNICGIGKISGSATVIVNPASDKTINTSLQNNTRYLCLGSTQELSFTYQGSFSTNNKFSVQISDKNGDNYKNVVSEGNSSPLKFKVPEDLPIGDNYRVRVIASDVNVSSASNIYPLTVNTLSTAELDSTTYLFREGKPLNMKINLTGTPPWYVKFGSDELLTAYSQAIYSSPYIRTITPTMPTSYKIFAVSDGYCLGKVIGTGIAKIELVTANEDPRDLNITVFPNPTSDFVKIRSDYFKNTKLKIVDAVGKDILEQELVKSETVLDISGFSSGLYFLQFNRDNKRVVYKIQKL</sequence>